<keyword evidence="3" id="KW-1185">Reference proteome</keyword>
<accession>A0A8K0D0H0</accession>
<evidence type="ECO:0000256" key="1">
    <source>
        <dbReference type="SAM" id="Phobius"/>
    </source>
</evidence>
<dbReference type="Proteomes" id="UP000801492">
    <property type="component" value="Unassembled WGS sequence"/>
</dbReference>
<dbReference type="AlphaFoldDB" id="A0A8K0D0H0"/>
<feature type="transmembrane region" description="Helical" evidence="1">
    <location>
        <begin position="12"/>
        <end position="30"/>
    </location>
</feature>
<gene>
    <name evidence="2" type="ORF">ILUMI_11243</name>
</gene>
<sequence>MNRRAMQTIFIKHKRAIGVAFVIILIYLLIKPKQYDYSHSVFIPKIHPSDAWEFVADFSNMKYLNPTIVSFNVLSESGNYEHWRYSVEYMEDLSHWPYLSNTAIAHFDVKALPKQNIYYILSAHNTCFFLGLICLESTDEFKFSENSSTKGAFCEEYTQYQCPSILAKFCEREVRFQRDAIMNNLKKHFTKTNT</sequence>
<protein>
    <submittedName>
        <fullName evidence="2">Uncharacterized protein</fullName>
    </submittedName>
</protein>
<reference evidence="2" key="1">
    <citation type="submission" date="2019-08" db="EMBL/GenBank/DDBJ databases">
        <title>The genome of the North American firefly Photinus pyralis.</title>
        <authorList>
            <consortium name="Photinus pyralis genome working group"/>
            <person name="Fallon T.R."/>
            <person name="Sander Lower S.E."/>
            <person name="Weng J.-K."/>
        </authorList>
    </citation>
    <scope>NUCLEOTIDE SEQUENCE</scope>
    <source>
        <strain evidence="2">TRF0915ILg1</strain>
        <tissue evidence="2">Whole body</tissue>
    </source>
</reference>
<dbReference type="OrthoDB" id="6578546at2759"/>
<evidence type="ECO:0000313" key="3">
    <source>
        <dbReference type="Proteomes" id="UP000801492"/>
    </source>
</evidence>
<dbReference type="EMBL" id="VTPC01006414">
    <property type="protein sequence ID" value="KAF2894921.1"/>
    <property type="molecule type" value="Genomic_DNA"/>
</dbReference>
<organism evidence="2 3">
    <name type="scientific">Ignelater luminosus</name>
    <name type="common">Cucubano</name>
    <name type="synonym">Pyrophorus luminosus</name>
    <dbReference type="NCBI Taxonomy" id="2038154"/>
    <lineage>
        <taxon>Eukaryota</taxon>
        <taxon>Metazoa</taxon>
        <taxon>Ecdysozoa</taxon>
        <taxon>Arthropoda</taxon>
        <taxon>Hexapoda</taxon>
        <taxon>Insecta</taxon>
        <taxon>Pterygota</taxon>
        <taxon>Neoptera</taxon>
        <taxon>Endopterygota</taxon>
        <taxon>Coleoptera</taxon>
        <taxon>Polyphaga</taxon>
        <taxon>Elateriformia</taxon>
        <taxon>Elateroidea</taxon>
        <taxon>Elateridae</taxon>
        <taxon>Agrypninae</taxon>
        <taxon>Pyrophorini</taxon>
        <taxon>Ignelater</taxon>
    </lineage>
</organism>
<keyword evidence="1" id="KW-1133">Transmembrane helix</keyword>
<evidence type="ECO:0000313" key="2">
    <source>
        <dbReference type="EMBL" id="KAF2894921.1"/>
    </source>
</evidence>
<name>A0A8K0D0H0_IGNLU</name>
<keyword evidence="1" id="KW-0812">Transmembrane</keyword>
<keyword evidence="1" id="KW-0472">Membrane</keyword>
<proteinExistence type="predicted"/>
<comment type="caution">
    <text evidence="2">The sequence shown here is derived from an EMBL/GenBank/DDBJ whole genome shotgun (WGS) entry which is preliminary data.</text>
</comment>